<evidence type="ECO:0000313" key="1">
    <source>
        <dbReference type="EMBL" id="KAK6739498.1"/>
    </source>
</evidence>
<evidence type="ECO:0008006" key="4">
    <source>
        <dbReference type="Google" id="ProtNLM"/>
    </source>
</evidence>
<proteinExistence type="predicted"/>
<organism evidence="2 3">
    <name type="scientific">Necator americanus</name>
    <name type="common">Human hookworm</name>
    <dbReference type="NCBI Taxonomy" id="51031"/>
    <lineage>
        <taxon>Eukaryota</taxon>
        <taxon>Metazoa</taxon>
        <taxon>Ecdysozoa</taxon>
        <taxon>Nematoda</taxon>
        <taxon>Chromadorea</taxon>
        <taxon>Rhabditida</taxon>
        <taxon>Rhabditina</taxon>
        <taxon>Rhabditomorpha</taxon>
        <taxon>Strongyloidea</taxon>
        <taxon>Ancylostomatidae</taxon>
        <taxon>Bunostominae</taxon>
        <taxon>Necator</taxon>
    </lineage>
</organism>
<accession>A0ABR1CNA8</accession>
<evidence type="ECO:0000313" key="2">
    <source>
        <dbReference type="EMBL" id="KAK6739520.1"/>
    </source>
</evidence>
<comment type="caution">
    <text evidence="2">The sequence shown here is derived from an EMBL/GenBank/DDBJ whole genome shotgun (WGS) entry which is preliminary data.</text>
</comment>
<name>A0ABR1CNA8_NECAM</name>
<dbReference type="Proteomes" id="UP001303046">
    <property type="component" value="Unassembled WGS sequence"/>
</dbReference>
<dbReference type="PANTHER" id="PTHR19446">
    <property type="entry name" value="REVERSE TRANSCRIPTASES"/>
    <property type="match status" value="1"/>
</dbReference>
<reference evidence="2 3" key="1">
    <citation type="submission" date="2023-08" db="EMBL/GenBank/DDBJ databases">
        <title>A Necator americanus chromosomal reference genome.</title>
        <authorList>
            <person name="Ilik V."/>
            <person name="Petrzelkova K.J."/>
            <person name="Pardy F."/>
            <person name="Fuh T."/>
            <person name="Niatou-Singa F.S."/>
            <person name="Gouil Q."/>
            <person name="Baker L."/>
            <person name="Ritchie M.E."/>
            <person name="Jex A.R."/>
            <person name="Gazzola D."/>
            <person name="Li H."/>
            <person name="Toshio Fujiwara R."/>
            <person name="Zhan B."/>
            <person name="Aroian R.V."/>
            <person name="Pafco B."/>
            <person name="Schwarz E.M."/>
        </authorList>
    </citation>
    <scope>NUCLEOTIDE SEQUENCE [LARGE SCALE GENOMIC DNA]</scope>
    <source>
        <strain evidence="2 3">Aroian</strain>
        <tissue evidence="2">Whole animal</tissue>
    </source>
</reference>
<sequence>MRTLKLQLDYVLARNIPQSDIRKSRTVWDVAFDSDHRPVLLSFKIRFHKRNRRVPLQPKIDMAGLKDDECRTKFRQRVSIHVEVRTRKKLSNADSSRKCIQDAAREIRPVLIPRKKFAFASAETKSTYNSVCAARIAGDFNQEKRLRRKLRRQRQQDRDKEWMSRAMEFEKVWEDRNPRKAYALLKQYSGKMKRCSPVLNTANGVAVGEATLPIWRKHFKTLLNRLAPSAPELEHFHRPTYAVNEEPPTESEVLVCIQKMKNRKSGGDDRISAEMLKYPPPSGIREMTKIIRSIWIDERIPDSWRHAIMIPLQNMLSVTDPSNYRLISFLRVMYK</sequence>
<evidence type="ECO:0000313" key="3">
    <source>
        <dbReference type="Proteomes" id="UP001303046"/>
    </source>
</evidence>
<protein>
    <recommendedName>
        <fullName evidence="4">Endonuclease/exonuclease/phosphatase domain-containing protein</fullName>
    </recommendedName>
</protein>
<gene>
    <name evidence="2" type="primary">Necator_chrIII.g8940</name>
    <name evidence="1" type="synonym">Necator_chrIII.g8922</name>
    <name evidence="1" type="ORF">RB195_008157</name>
    <name evidence="2" type="ORF">RB195_008175</name>
</gene>
<dbReference type="EMBL" id="JAVFWL010000003">
    <property type="protein sequence ID" value="KAK6739498.1"/>
    <property type="molecule type" value="Genomic_DNA"/>
</dbReference>
<keyword evidence="3" id="KW-1185">Reference proteome</keyword>
<dbReference type="EMBL" id="JAVFWL010000003">
    <property type="protein sequence ID" value="KAK6739520.1"/>
    <property type="molecule type" value="Genomic_DNA"/>
</dbReference>